<reference evidence="4" key="1">
    <citation type="journal article" date="2019" name="Int. J. Syst. Evol. Microbiol.">
        <title>The Global Catalogue of Microorganisms (GCM) 10K type strain sequencing project: providing services to taxonomists for standard genome sequencing and annotation.</title>
        <authorList>
            <consortium name="The Broad Institute Genomics Platform"/>
            <consortium name="The Broad Institute Genome Sequencing Center for Infectious Disease"/>
            <person name="Wu L."/>
            <person name="Ma J."/>
        </authorList>
    </citation>
    <scope>NUCLEOTIDE SEQUENCE [LARGE SCALE GENOMIC DNA]</scope>
    <source>
        <strain evidence="4">JCM 17458</strain>
    </source>
</reference>
<dbReference type="Proteomes" id="UP001501586">
    <property type="component" value="Unassembled WGS sequence"/>
</dbReference>
<proteinExistence type="predicted"/>
<dbReference type="EMBL" id="BAABAZ010000007">
    <property type="protein sequence ID" value="GAA4285053.1"/>
    <property type="molecule type" value="Genomic_DNA"/>
</dbReference>
<accession>A0ABP8EM93</accession>
<evidence type="ECO:0000313" key="3">
    <source>
        <dbReference type="EMBL" id="GAA4285053.1"/>
    </source>
</evidence>
<name>A0ABP8EM93_9MICO</name>
<dbReference type="InterPro" id="IPR007060">
    <property type="entry name" value="FtsL/DivIC"/>
</dbReference>
<gene>
    <name evidence="3" type="ORF">GCM10022261_25840</name>
</gene>
<protein>
    <recommendedName>
        <fullName evidence="5">Septum formation initiator family protein</fullName>
    </recommendedName>
</protein>
<organism evidence="3 4">
    <name type="scientific">Brevibacterium daeguense</name>
    <dbReference type="NCBI Taxonomy" id="909936"/>
    <lineage>
        <taxon>Bacteria</taxon>
        <taxon>Bacillati</taxon>
        <taxon>Actinomycetota</taxon>
        <taxon>Actinomycetes</taxon>
        <taxon>Micrococcales</taxon>
        <taxon>Brevibacteriaceae</taxon>
        <taxon>Brevibacterium</taxon>
    </lineage>
</organism>
<keyword evidence="2" id="KW-0472">Membrane</keyword>
<keyword evidence="4" id="KW-1185">Reference proteome</keyword>
<keyword evidence="2" id="KW-0812">Transmembrane</keyword>
<evidence type="ECO:0000256" key="1">
    <source>
        <dbReference type="SAM" id="Coils"/>
    </source>
</evidence>
<keyword evidence="1" id="KW-0175">Coiled coil</keyword>
<evidence type="ECO:0008006" key="5">
    <source>
        <dbReference type="Google" id="ProtNLM"/>
    </source>
</evidence>
<dbReference type="Pfam" id="PF04977">
    <property type="entry name" value="DivIC"/>
    <property type="match status" value="1"/>
</dbReference>
<sequence>MAAEDPLALDDTAAGRKLSARSIILMTLVVLLVAMFVPSINTGIRQIQQITALERDIEQTRNEVEQLQDKQQQLEDPEYIERVARQEQHYVRPGENAYIVVDDIEDDASASAQDKVERPMREQPWYIELLDSLKSVGYATKDSP</sequence>
<keyword evidence="2" id="KW-1133">Transmembrane helix</keyword>
<evidence type="ECO:0000256" key="2">
    <source>
        <dbReference type="SAM" id="Phobius"/>
    </source>
</evidence>
<feature type="coiled-coil region" evidence="1">
    <location>
        <begin position="50"/>
        <end position="77"/>
    </location>
</feature>
<feature type="transmembrane region" description="Helical" evidence="2">
    <location>
        <begin position="20"/>
        <end position="40"/>
    </location>
</feature>
<comment type="caution">
    <text evidence="3">The sequence shown here is derived from an EMBL/GenBank/DDBJ whole genome shotgun (WGS) entry which is preliminary data.</text>
</comment>
<evidence type="ECO:0000313" key="4">
    <source>
        <dbReference type="Proteomes" id="UP001501586"/>
    </source>
</evidence>